<dbReference type="PANTHER" id="PTHR10625:SF10">
    <property type="entry name" value="HISTONE DEACETYLASE HDAC1"/>
    <property type="match status" value="1"/>
</dbReference>
<dbReference type="Pfam" id="PF00850">
    <property type="entry name" value="Hist_deacetyl"/>
    <property type="match status" value="1"/>
</dbReference>
<proteinExistence type="inferred from homology"/>
<feature type="compositionally biased region" description="Polar residues" evidence="2">
    <location>
        <begin position="391"/>
        <end position="410"/>
    </location>
</feature>
<comment type="similarity">
    <text evidence="1">Belongs to the histone deacetylase family.</text>
</comment>
<name>A0ABQ6FS83_9CHLR</name>
<dbReference type="CDD" id="cd09992">
    <property type="entry name" value="HDAC_classII"/>
    <property type="match status" value="1"/>
</dbReference>
<dbReference type="SUPFAM" id="SSF52768">
    <property type="entry name" value="Arginase/deacetylase"/>
    <property type="match status" value="1"/>
</dbReference>
<keyword evidence="5" id="KW-1185">Reference proteome</keyword>
<dbReference type="PRINTS" id="PR01270">
    <property type="entry name" value="HDASUPER"/>
</dbReference>
<evidence type="ECO:0000256" key="2">
    <source>
        <dbReference type="SAM" id="MobiDB-lite"/>
    </source>
</evidence>
<dbReference type="InterPro" id="IPR023696">
    <property type="entry name" value="Ureohydrolase_dom_sf"/>
</dbReference>
<reference evidence="4 5" key="1">
    <citation type="submission" date="2023-02" db="EMBL/GenBank/DDBJ databases">
        <title>Dictyobacter halimunensis sp. nov., a new member of the class Ktedonobacteria from forest soil in a geothermal area.</title>
        <authorList>
            <person name="Rachmania M.K."/>
            <person name="Ningsih F."/>
            <person name="Sakai Y."/>
            <person name="Yabe S."/>
            <person name="Yokota A."/>
            <person name="Sjamsuridzal W."/>
        </authorList>
    </citation>
    <scope>NUCLEOTIDE SEQUENCE [LARGE SCALE GENOMIC DNA]</scope>
    <source>
        <strain evidence="4 5">S3.2.2.5</strain>
    </source>
</reference>
<evidence type="ECO:0000259" key="3">
    <source>
        <dbReference type="Pfam" id="PF00850"/>
    </source>
</evidence>
<evidence type="ECO:0000313" key="4">
    <source>
        <dbReference type="EMBL" id="GLV56612.1"/>
    </source>
</evidence>
<gene>
    <name evidence="4" type="ORF">KDH_34510</name>
</gene>
<feature type="compositionally biased region" description="Basic and acidic residues" evidence="2">
    <location>
        <begin position="372"/>
        <end position="384"/>
    </location>
</feature>
<evidence type="ECO:0000256" key="1">
    <source>
        <dbReference type="ARBA" id="ARBA00005947"/>
    </source>
</evidence>
<evidence type="ECO:0000313" key="5">
    <source>
        <dbReference type="Proteomes" id="UP001344906"/>
    </source>
</evidence>
<protein>
    <submittedName>
        <fullName evidence="4">Histone deacetylase</fullName>
    </submittedName>
</protein>
<dbReference type="InterPro" id="IPR037138">
    <property type="entry name" value="His_deacetylse_dom_sf"/>
</dbReference>
<feature type="domain" description="Histone deacetylase" evidence="3">
    <location>
        <begin position="20"/>
        <end position="327"/>
    </location>
</feature>
<organism evidence="4 5">
    <name type="scientific">Dictyobacter halimunensis</name>
    <dbReference type="NCBI Taxonomy" id="3026934"/>
    <lineage>
        <taxon>Bacteria</taxon>
        <taxon>Bacillati</taxon>
        <taxon>Chloroflexota</taxon>
        <taxon>Ktedonobacteria</taxon>
        <taxon>Ktedonobacterales</taxon>
        <taxon>Dictyobacteraceae</taxon>
        <taxon>Dictyobacter</taxon>
    </lineage>
</organism>
<dbReference type="EMBL" id="BSRI01000002">
    <property type="protein sequence ID" value="GLV56612.1"/>
    <property type="molecule type" value="Genomic_DNA"/>
</dbReference>
<dbReference type="PANTHER" id="PTHR10625">
    <property type="entry name" value="HISTONE DEACETYLASE HDAC1-RELATED"/>
    <property type="match status" value="1"/>
</dbReference>
<dbReference type="Proteomes" id="UP001344906">
    <property type="component" value="Unassembled WGS sequence"/>
</dbReference>
<feature type="region of interest" description="Disordered" evidence="2">
    <location>
        <begin position="367"/>
        <end position="410"/>
    </location>
</feature>
<dbReference type="InterPro" id="IPR000286">
    <property type="entry name" value="HDACs"/>
</dbReference>
<sequence length="410" mass="45078">MTTALVYDPIFMEHRPPKGHPERPQRMEMSIGYLRALNWLERPGLVQLTPRAASIDELATVHEREYIQEIEELSQQAAETEAATGVSTSLQAGTDTYVSAKTYEAARKAAGAPLTALDAIMNGEVKNAYCLVRPPGHHAVAEAGFGFCIFNNVAVAARYALDRYRLERVMIIDYDVHHGNGTQETFYDDPRVLYFSIHQAPFFPGTGLSEERGEGDAIGTTINVPLPAGSGYEIYEPIFRQVLAPAADRFNPQLILVSAGYDAHWKEAEGHTGVQPGMRISTAGFAKLNEIILKLADTLCDGRLIMIQEGGYDLDVVASGVATSLNQLLGGTEAVDKYGQAPDIAFQLNTDVVISELRRIHQLTGYRMRNQPKPDREKLLREMKGPVITKTPATPQPSDDASDTCCQNEE</sequence>
<comment type="caution">
    <text evidence="4">The sequence shown here is derived from an EMBL/GenBank/DDBJ whole genome shotgun (WGS) entry which is preliminary data.</text>
</comment>
<accession>A0ABQ6FS83</accession>
<dbReference type="Gene3D" id="3.40.800.20">
    <property type="entry name" value="Histone deacetylase domain"/>
    <property type="match status" value="1"/>
</dbReference>
<dbReference type="InterPro" id="IPR023801">
    <property type="entry name" value="His_deacetylse_dom"/>
</dbReference>
<dbReference type="RefSeq" id="WP_338252058.1">
    <property type="nucleotide sequence ID" value="NZ_BSRI01000002.1"/>
</dbReference>